<sequence>MLTLLPGAINKGTKNAFHHLAKDHRKAFRFNSDFTFTKPIQKYEKYFTTRLWLC</sequence>
<proteinExistence type="predicted"/>
<reference evidence="1" key="1">
    <citation type="submission" date="2021-04" db="EMBL/GenBank/DDBJ databases">
        <authorList>
            <person name="Rodrigo-Torres L."/>
            <person name="Arahal R. D."/>
            <person name="Lucena T."/>
        </authorList>
    </citation>
    <scope>NUCLEOTIDE SEQUENCE</scope>
    <source>
        <strain evidence="1">CECT 9275</strain>
    </source>
</reference>
<accession>A0A916JB27</accession>
<protein>
    <submittedName>
        <fullName evidence="1">Uncharacterized protein</fullName>
    </submittedName>
</protein>
<evidence type="ECO:0000313" key="1">
    <source>
        <dbReference type="EMBL" id="CAG4992348.1"/>
    </source>
</evidence>
<dbReference type="EMBL" id="CAJRAF010000001">
    <property type="protein sequence ID" value="CAG4992348.1"/>
    <property type="molecule type" value="Genomic_DNA"/>
</dbReference>
<evidence type="ECO:0000313" key="2">
    <source>
        <dbReference type="Proteomes" id="UP000680038"/>
    </source>
</evidence>
<keyword evidence="2" id="KW-1185">Reference proteome</keyword>
<name>A0A916JB27_9BACT</name>
<dbReference type="AlphaFoldDB" id="A0A916JB27"/>
<organism evidence="1 2">
    <name type="scientific">Dyadobacter helix</name>
    <dbReference type="NCBI Taxonomy" id="2822344"/>
    <lineage>
        <taxon>Bacteria</taxon>
        <taxon>Pseudomonadati</taxon>
        <taxon>Bacteroidota</taxon>
        <taxon>Cytophagia</taxon>
        <taxon>Cytophagales</taxon>
        <taxon>Spirosomataceae</taxon>
        <taxon>Dyadobacter</taxon>
    </lineage>
</organism>
<dbReference type="Proteomes" id="UP000680038">
    <property type="component" value="Unassembled WGS sequence"/>
</dbReference>
<comment type="caution">
    <text evidence="1">The sequence shown here is derived from an EMBL/GenBank/DDBJ whole genome shotgun (WGS) entry which is preliminary data.</text>
</comment>
<gene>
    <name evidence="1" type="ORF">DYBT9275_00944</name>
</gene>